<proteinExistence type="predicted"/>
<gene>
    <name evidence="2" type="ORF">HNQ44_002573</name>
</gene>
<keyword evidence="1" id="KW-1133">Transmembrane helix</keyword>
<evidence type="ECO:0000313" key="3">
    <source>
        <dbReference type="Proteomes" id="UP000525923"/>
    </source>
</evidence>
<evidence type="ECO:0000313" key="2">
    <source>
        <dbReference type="EMBL" id="MBB5181108.1"/>
    </source>
</evidence>
<comment type="caution">
    <text evidence="2">The sequence shown here is derived from an EMBL/GenBank/DDBJ whole genome shotgun (WGS) entry which is preliminary data.</text>
</comment>
<protein>
    <recommendedName>
        <fullName evidence="4">EcsC family protein</fullName>
    </recommendedName>
</protein>
<dbReference type="PANTHER" id="PTHR41260:SF1">
    <property type="entry name" value="PROTEIN ECSC"/>
    <property type="match status" value="1"/>
</dbReference>
<organism evidence="2 3">
    <name type="scientific">Planococcus koreensis</name>
    <dbReference type="NCBI Taxonomy" id="112331"/>
    <lineage>
        <taxon>Bacteria</taxon>
        <taxon>Bacillati</taxon>
        <taxon>Bacillota</taxon>
        <taxon>Bacilli</taxon>
        <taxon>Bacillales</taxon>
        <taxon>Caryophanaceae</taxon>
        <taxon>Planococcus</taxon>
    </lineage>
</organism>
<accession>A0A7W8CT16</accession>
<evidence type="ECO:0008006" key="4">
    <source>
        <dbReference type="Google" id="ProtNLM"/>
    </source>
</evidence>
<dbReference type="RefSeq" id="WP_241666144.1">
    <property type="nucleotide sequence ID" value="NZ_JACHHE010000007.1"/>
</dbReference>
<feature type="transmembrane region" description="Helical" evidence="1">
    <location>
        <begin position="66"/>
        <end position="92"/>
    </location>
</feature>
<keyword evidence="3" id="KW-1185">Reference proteome</keyword>
<dbReference type="EMBL" id="JACHHE010000007">
    <property type="protein sequence ID" value="MBB5181108.1"/>
    <property type="molecule type" value="Genomic_DNA"/>
</dbReference>
<dbReference type="InterPro" id="IPR024787">
    <property type="entry name" value="EcsC"/>
</dbReference>
<dbReference type="AlphaFoldDB" id="A0A7W8CT16"/>
<evidence type="ECO:0000256" key="1">
    <source>
        <dbReference type="SAM" id="Phobius"/>
    </source>
</evidence>
<sequence length="207" mass="21956">MEEKELSESKIGKMLDWAYENSLEGIPGMDSAYEMAENFLSKHDSTDKAIDSLIRWQNTKAATSGFLTGLGGIIVLPVAIPANIASVMYVQIRMIAAISHMRGHDLKDDQVKTFVFVCLTGQSASGILKKSGIQAGNAFAKQAIMKIPGEVIKVINKTVGFKLVTKFGQKGVVNLGKAIPIAGGVIGGTVDGIGTNIIGKTAKKVFG</sequence>
<reference evidence="2 3" key="1">
    <citation type="submission" date="2020-08" db="EMBL/GenBank/DDBJ databases">
        <title>Genomic Encyclopedia of Type Strains, Phase IV (KMG-IV): sequencing the most valuable type-strain genomes for metagenomic binning, comparative biology and taxonomic classification.</title>
        <authorList>
            <person name="Goeker M."/>
        </authorList>
    </citation>
    <scope>NUCLEOTIDE SEQUENCE [LARGE SCALE GENOMIC DNA]</scope>
    <source>
        <strain evidence="2 3">DSM 15895</strain>
    </source>
</reference>
<name>A0A7W8CT16_9BACL</name>
<dbReference type="Proteomes" id="UP000525923">
    <property type="component" value="Unassembled WGS sequence"/>
</dbReference>
<dbReference type="Pfam" id="PF12787">
    <property type="entry name" value="EcsC"/>
    <property type="match status" value="1"/>
</dbReference>
<dbReference type="PANTHER" id="PTHR41260">
    <property type="entry name" value="PROTEIN ECSC"/>
    <property type="match status" value="1"/>
</dbReference>
<keyword evidence="1" id="KW-0472">Membrane</keyword>
<keyword evidence="1" id="KW-0812">Transmembrane</keyword>